<evidence type="ECO:0000313" key="1">
    <source>
        <dbReference type="EMBL" id="EZA47024.1"/>
    </source>
</evidence>
<dbReference type="Pfam" id="PF02958">
    <property type="entry name" value="EcKL"/>
    <property type="match status" value="1"/>
</dbReference>
<organism evidence="1 2">
    <name type="scientific">Ooceraea biroi</name>
    <name type="common">Clonal raider ant</name>
    <name type="synonym">Cerapachys biroi</name>
    <dbReference type="NCBI Taxonomy" id="2015173"/>
    <lineage>
        <taxon>Eukaryota</taxon>
        <taxon>Metazoa</taxon>
        <taxon>Ecdysozoa</taxon>
        <taxon>Arthropoda</taxon>
        <taxon>Hexapoda</taxon>
        <taxon>Insecta</taxon>
        <taxon>Pterygota</taxon>
        <taxon>Neoptera</taxon>
        <taxon>Endopterygota</taxon>
        <taxon>Hymenoptera</taxon>
        <taxon>Apocrita</taxon>
        <taxon>Aculeata</taxon>
        <taxon>Formicoidea</taxon>
        <taxon>Formicidae</taxon>
        <taxon>Dorylinae</taxon>
        <taxon>Ooceraea</taxon>
    </lineage>
</organism>
<protein>
    <recommendedName>
        <fullName evidence="3">CHK kinase-like domain-containing protein</fullName>
    </recommendedName>
</protein>
<accession>A0A026VW19</accession>
<dbReference type="Proteomes" id="UP000053097">
    <property type="component" value="Unassembled WGS sequence"/>
</dbReference>
<reference evidence="1 2" key="1">
    <citation type="journal article" date="2014" name="Curr. Biol.">
        <title>The genome of the clonal raider ant Cerapachys biroi.</title>
        <authorList>
            <person name="Oxley P.R."/>
            <person name="Ji L."/>
            <person name="Fetter-Pruneda I."/>
            <person name="McKenzie S.K."/>
            <person name="Li C."/>
            <person name="Hu H."/>
            <person name="Zhang G."/>
            <person name="Kronauer D.J."/>
        </authorList>
    </citation>
    <scope>NUCLEOTIDE SEQUENCE [LARGE SCALE GENOMIC DNA]</scope>
</reference>
<sequence length="95" mass="11380">QPVVILEDLTTLGYRKFYNNLDEAKLKECMKLLAQFHAKTFNLKKENDRTFIVLLGNLERTKQKIIKERKEKVRYNYLCPQQTQNITIIYLRSNT</sequence>
<evidence type="ECO:0008006" key="3">
    <source>
        <dbReference type="Google" id="ProtNLM"/>
    </source>
</evidence>
<dbReference type="EMBL" id="KK107979">
    <property type="protein sequence ID" value="EZA47024.1"/>
    <property type="molecule type" value="Genomic_DNA"/>
</dbReference>
<dbReference type="AlphaFoldDB" id="A0A026VW19"/>
<name>A0A026VW19_OOCBI</name>
<keyword evidence="2" id="KW-1185">Reference proteome</keyword>
<gene>
    <name evidence="1" type="ORF">X777_17023</name>
</gene>
<dbReference type="InterPro" id="IPR004119">
    <property type="entry name" value="EcKL"/>
</dbReference>
<evidence type="ECO:0000313" key="2">
    <source>
        <dbReference type="Proteomes" id="UP000053097"/>
    </source>
</evidence>
<proteinExistence type="predicted"/>
<feature type="non-terminal residue" evidence="1">
    <location>
        <position position="1"/>
    </location>
</feature>